<dbReference type="PANTHER" id="PTHR42923">
    <property type="entry name" value="PROTOPORPHYRINOGEN OXIDASE"/>
    <property type="match status" value="1"/>
</dbReference>
<evidence type="ECO:0000256" key="1">
    <source>
        <dbReference type="ARBA" id="ARBA00001974"/>
    </source>
</evidence>
<dbReference type="InterPro" id="IPR036188">
    <property type="entry name" value="FAD/NAD-bd_sf"/>
</dbReference>
<feature type="domain" description="Amine oxidase" evidence="5">
    <location>
        <begin position="31"/>
        <end position="287"/>
    </location>
</feature>
<dbReference type="PANTHER" id="PTHR42923:SF17">
    <property type="entry name" value="AMINE OXIDASE DOMAIN-CONTAINING PROTEIN"/>
    <property type="match status" value="1"/>
</dbReference>
<dbReference type="Gene3D" id="3.30.70.1990">
    <property type="match status" value="1"/>
</dbReference>
<feature type="binding site" evidence="3">
    <location>
        <position position="252"/>
    </location>
    <ligand>
        <name>FAD</name>
        <dbReference type="ChEBI" id="CHEBI:57692"/>
    </ligand>
</feature>
<evidence type="ECO:0000256" key="3">
    <source>
        <dbReference type="PIRSR" id="PIRSR601613-1"/>
    </source>
</evidence>
<organism evidence="6 7">
    <name type="scientific">Martelella mediterranea</name>
    <dbReference type="NCBI Taxonomy" id="293089"/>
    <lineage>
        <taxon>Bacteria</taxon>
        <taxon>Pseudomonadati</taxon>
        <taxon>Pseudomonadota</taxon>
        <taxon>Alphaproteobacteria</taxon>
        <taxon>Hyphomicrobiales</taxon>
        <taxon>Aurantimonadaceae</taxon>
        <taxon>Martelella</taxon>
    </lineage>
</organism>
<dbReference type="PRINTS" id="PR00757">
    <property type="entry name" value="AMINEOXDASEF"/>
</dbReference>
<dbReference type="InterPro" id="IPR002937">
    <property type="entry name" value="Amino_oxidase"/>
</dbReference>
<dbReference type="GO" id="GO:0016491">
    <property type="term" value="F:oxidoreductase activity"/>
    <property type="evidence" value="ECO:0007669"/>
    <property type="project" value="UniProtKB-KW"/>
</dbReference>
<dbReference type="EMBL" id="SMAR01000021">
    <property type="protein sequence ID" value="TCT36459.1"/>
    <property type="molecule type" value="Genomic_DNA"/>
</dbReference>
<evidence type="ECO:0000256" key="4">
    <source>
        <dbReference type="SAM" id="Phobius"/>
    </source>
</evidence>
<keyword evidence="2" id="KW-0560">Oxidoreductase</keyword>
<keyword evidence="4" id="KW-0812">Transmembrane</keyword>
<dbReference type="AlphaFoldDB" id="A0A4R3NT18"/>
<comment type="caution">
    <text evidence="6">The sequence shown here is derived from an EMBL/GenBank/DDBJ whole genome shotgun (WGS) entry which is preliminary data.</text>
</comment>
<dbReference type="FunFam" id="1.10.405.20:FF:000001">
    <property type="entry name" value="Amine oxidase"/>
    <property type="match status" value="1"/>
</dbReference>
<evidence type="ECO:0000256" key="2">
    <source>
        <dbReference type="ARBA" id="ARBA00023002"/>
    </source>
</evidence>
<name>A0A4R3NT18_9HYPH</name>
<dbReference type="Gene3D" id="3.50.50.60">
    <property type="entry name" value="FAD/NAD(P)-binding domain"/>
    <property type="match status" value="1"/>
</dbReference>
<dbReference type="InterPro" id="IPR001613">
    <property type="entry name" value="Flavin_amine_oxidase"/>
</dbReference>
<dbReference type="Gene3D" id="1.10.405.20">
    <property type="match status" value="1"/>
</dbReference>
<keyword evidence="4" id="KW-1133">Transmembrane helix</keyword>
<feature type="transmembrane region" description="Helical" evidence="4">
    <location>
        <begin position="20"/>
        <end position="40"/>
    </location>
</feature>
<comment type="cofactor">
    <cofactor evidence="1">
        <name>FAD</name>
        <dbReference type="ChEBI" id="CHEBI:57692"/>
    </cofactor>
</comment>
<keyword evidence="4" id="KW-0472">Membrane</keyword>
<reference evidence="6 7" key="1">
    <citation type="submission" date="2019-03" db="EMBL/GenBank/DDBJ databases">
        <title>Freshwater and sediment microbial communities from various areas in North America, analyzing microbe dynamics in response to fracking.</title>
        <authorList>
            <person name="Lamendella R."/>
        </authorList>
    </citation>
    <scope>NUCLEOTIDE SEQUENCE [LARGE SCALE GENOMIC DNA]</scope>
    <source>
        <strain evidence="6 7">175.2</strain>
    </source>
</reference>
<evidence type="ECO:0000313" key="7">
    <source>
        <dbReference type="Proteomes" id="UP000295097"/>
    </source>
</evidence>
<evidence type="ECO:0000259" key="5">
    <source>
        <dbReference type="Pfam" id="PF01593"/>
    </source>
</evidence>
<sequence length="474" mass="53342">MRDFVTMHLNVNQTARRHRAAGNIAVIGSGISGLSAAWLLSKSANVTLFEADQRAGGHSNTVDVDIEGKQVSVDTGFIVYNERNYPNLTAFFKHLGVKTEISDMSFAASLDNGAFEYGGTNVATMLAQKSNILRFSFWRMVYDIFRFYRDAPIVARSRDFQDLTLGDYLDSKGYSRRFVDDHILPMGAAIWSTTSEKMRAYPLLAFTRFFESHGLLSLTDRPGWRTVTGGSRNYVEKIISEISGPVRLSIPVQSIQRDANGVWLTLAGGERQHFEDVVIATHGDQALSMLGDADAQERSLLSSFRYTVNDAYLHSDFALMPKRRAVWSSWNYLEQRKAGQSKLCVTYWMNRLQNIDERNPLFVTLNPASEIDESKVHAHFTYMHPLFDREAINAQQDLWHIQGRGNVWYCGAHFGSGFHEDGLQSGLAVAEAINGVRRPWTVENESGRIFVPKQQVSALCLKWLGLFEQAAGRS</sequence>
<dbReference type="SUPFAM" id="SSF51905">
    <property type="entry name" value="FAD/NAD(P)-binding domain"/>
    <property type="match status" value="1"/>
</dbReference>
<accession>A0A4R3NT18</accession>
<dbReference type="InterPro" id="IPR050464">
    <property type="entry name" value="Zeta_carotene_desat/Oxidored"/>
</dbReference>
<protein>
    <submittedName>
        <fullName evidence="6">Putative NAD/FAD-binding protein</fullName>
    </submittedName>
</protein>
<dbReference type="Proteomes" id="UP000295097">
    <property type="component" value="Unassembled WGS sequence"/>
</dbReference>
<keyword evidence="7" id="KW-1185">Reference proteome</keyword>
<evidence type="ECO:0000313" key="6">
    <source>
        <dbReference type="EMBL" id="TCT36459.1"/>
    </source>
</evidence>
<proteinExistence type="predicted"/>
<dbReference type="Pfam" id="PF01593">
    <property type="entry name" value="Amino_oxidase"/>
    <property type="match status" value="1"/>
</dbReference>
<gene>
    <name evidence="6" type="ORF">EDC90_102160</name>
</gene>
<feature type="binding site" evidence="3">
    <location>
        <begin position="50"/>
        <end position="51"/>
    </location>
    <ligand>
        <name>FAD</name>
        <dbReference type="ChEBI" id="CHEBI:57692"/>
    </ligand>
</feature>
<feature type="binding site" evidence="3">
    <location>
        <position position="32"/>
    </location>
    <ligand>
        <name>FAD</name>
        <dbReference type="ChEBI" id="CHEBI:57692"/>
    </ligand>
</feature>